<comment type="catalytic activity">
    <reaction evidence="12">
        <text>2'-deoxyribonucleotide-(2'-deoxyribose 5'-phosphate)-2'-deoxyribonucleotide-DNA = a 3'-end 2'-deoxyribonucleotide-(2,3-dehydro-2,3-deoxyribose 5'-phosphate)-DNA + a 5'-end 5'-phospho-2'-deoxyribonucleoside-DNA + H(+)</text>
        <dbReference type="Rhea" id="RHEA:66592"/>
        <dbReference type="Rhea" id="RHEA-COMP:13180"/>
        <dbReference type="Rhea" id="RHEA-COMP:16897"/>
        <dbReference type="Rhea" id="RHEA-COMP:17067"/>
        <dbReference type="ChEBI" id="CHEBI:15378"/>
        <dbReference type="ChEBI" id="CHEBI:136412"/>
        <dbReference type="ChEBI" id="CHEBI:157695"/>
        <dbReference type="ChEBI" id="CHEBI:167181"/>
        <dbReference type="EC" id="4.2.99.18"/>
    </reaction>
</comment>
<dbReference type="GO" id="GO:0140078">
    <property type="term" value="F:class I DNA-(apurinic or apyrimidinic site) endonuclease activity"/>
    <property type="evidence" value="ECO:0007669"/>
    <property type="project" value="UniProtKB-EC"/>
</dbReference>
<dbReference type="FunFam" id="1.10.1670.10:FF:000001">
    <property type="entry name" value="Endonuclease III"/>
    <property type="match status" value="1"/>
</dbReference>
<keyword evidence="14" id="KW-0255">Endonuclease</keyword>
<dbReference type="PANTHER" id="PTHR10359:SF18">
    <property type="entry name" value="ENDONUCLEASE III"/>
    <property type="match status" value="1"/>
</dbReference>
<keyword evidence="10 12" id="KW-0456">Lyase</keyword>
<name>A0A3D4S5D3_9ENTE</name>
<evidence type="ECO:0000256" key="7">
    <source>
        <dbReference type="ARBA" id="ARBA00023014"/>
    </source>
</evidence>
<dbReference type="InterPro" id="IPR000445">
    <property type="entry name" value="HhH_motif"/>
</dbReference>
<dbReference type="Pfam" id="PF00633">
    <property type="entry name" value="HHH"/>
    <property type="match status" value="1"/>
</dbReference>
<keyword evidence="11 12" id="KW-0326">Glycosidase</keyword>
<keyword evidence="8 12" id="KW-0238">DNA-binding</keyword>
<dbReference type="NCBIfam" id="TIGR01083">
    <property type="entry name" value="nth"/>
    <property type="match status" value="1"/>
</dbReference>
<dbReference type="PANTHER" id="PTHR10359">
    <property type="entry name" value="A/G-SPECIFIC ADENINE GLYCOSYLASE/ENDONUCLEASE III"/>
    <property type="match status" value="1"/>
</dbReference>
<dbReference type="GO" id="GO:0046872">
    <property type="term" value="F:metal ion binding"/>
    <property type="evidence" value="ECO:0007669"/>
    <property type="project" value="UniProtKB-KW"/>
</dbReference>
<evidence type="ECO:0000256" key="4">
    <source>
        <dbReference type="ARBA" id="ARBA00022763"/>
    </source>
</evidence>
<feature type="binding site" evidence="12">
    <location>
        <position position="199"/>
    </location>
    <ligand>
        <name>[4Fe-4S] cluster</name>
        <dbReference type="ChEBI" id="CHEBI:49883"/>
    </ligand>
</feature>
<sequence length="212" mass="23542">MLSDKEICYCIEVMGEMYPDAKCELEYASTFQLLCAVILSAQTTDKAVNKVTPALFKAYPNAQSMAEGSIASIENFIKKIGLNRNKAKFLKKCAIHLVELYQGEVPSNEKLLKKLPGVGQKTANVVLSVGFGIPAIAVDTHVERVSKRLGFVPKDATVSQVENKLKEALPRSLWSIAHHRLIFFGRYHCTARSPYCGSCPLKPLCQYDRKNS</sequence>
<feature type="domain" description="HhH-GPD" evidence="13">
    <location>
        <begin position="39"/>
        <end position="187"/>
    </location>
</feature>
<dbReference type="InterPro" id="IPR003651">
    <property type="entry name" value="Endonuclease3_FeS-loop_motif"/>
</dbReference>
<keyword evidence="7 12" id="KW-0411">Iron-sulfur</keyword>
<dbReference type="InterPro" id="IPR004036">
    <property type="entry name" value="Endonuclease-III-like_CS2"/>
</dbReference>
<accession>A0A3D4S5D3</accession>
<dbReference type="Pfam" id="PF10576">
    <property type="entry name" value="EndIII_4Fe-2S"/>
    <property type="match status" value="1"/>
</dbReference>
<evidence type="ECO:0000256" key="2">
    <source>
        <dbReference type="ARBA" id="ARBA00022485"/>
    </source>
</evidence>
<dbReference type="InterPro" id="IPR023170">
    <property type="entry name" value="HhH_base_excis_C"/>
</dbReference>
<dbReference type="InterPro" id="IPR003265">
    <property type="entry name" value="HhH-GPD_domain"/>
</dbReference>
<keyword evidence="4 12" id="KW-0227">DNA damage</keyword>
<feature type="binding site" evidence="12">
    <location>
        <position position="205"/>
    </location>
    <ligand>
        <name>[4Fe-4S] cluster</name>
        <dbReference type="ChEBI" id="CHEBI:49883"/>
    </ligand>
</feature>
<dbReference type="EMBL" id="DQHO01000031">
    <property type="protein sequence ID" value="HCS94045.1"/>
    <property type="molecule type" value="Genomic_DNA"/>
</dbReference>
<dbReference type="PROSITE" id="PS01155">
    <property type="entry name" value="ENDONUCLEASE_III_2"/>
    <property type="match status" value="1"/>
</dbReference>
<evidence type="ECO:0000313" key="15">
    <source>
        <dbReference type="Proteomes" id="UP000262195"/>
    </source>
</evidence>
<protein>
    <recommendedName>
        <fullName evidence="12">Endonuclease III</fullName>
        <ecNumber evidence="12">4.2.99.18</ecNumber>
    </recommendedName>
    <alternativeName>
        <fullName evidence="12">DNA-(apurinic or apyrimidinic site) lyase</fullName>
    </alternativeName>
</protein>
<dbReference type="Proteomes" id="UP000262195">
    <property type="component" value="Unassembled WGS sequence"/>
</dbReference>
<dbReference type="GO" id="GO:0006285">
    <property type="term" value="P:base-excision repair, AP site formation"/>
    <property type="evidence" value="ECO:0007669"/>
    <property type="project" value="TreeGrafter"/>
</dbReference>
<gene>
    <name evidence="12 14" type="primary">nth</name>
    <name evidence="14" type="ORF">DIW15_04995</name>
</gene>
<dbReference type="CDD" id="cd00056">
    <property type="entry name" value="ENDO3c"/>
    <property type="match status" value="1"/>
</dbReference>
<dbReference type="AlphaFoldDB" id="A0A3D4S5D3"/>
<feature type="binding site" evidence="12">
    <location>
        <position position="189"/>
    </location>
    <ligand>
        <name>[4Fe-4S] cluster</name>
        <dbReference type="ChEBI" id="CHEBI:49883"/>
    </ligand>
</feature>
<keyword evidence="14" id="KW-0540">Nuclease</keyword>
<keyword evidence="3 12" id="KW-0479">Metal-binding</keyword>
<dbReference type="GO" id="GO:0019104">
    <property type="term" value="F:DNA N-glycosylase activity"/>
    <property type="evidence" value="ECO:0007669"/>
    <property type="project" value="UniProtKB-UniRule"/>
</dbReference>
<dbReference type="InterPro" id="IPR005759">
    <property type="entry name" value="Nth"/>
</dbReference>
<evidence type="ECO:0000256" key="5">
    <source>
        <dbReference type="ARBA" id="ARBA00022801"/>
    </source>
</evidence>
<dbReference type="HAMAP" id="MF_00942">
    <property type="entry name" value="Nth"/>
    <property type="match status" value="1"/>
</dbReference>
<dbReference type="SMART" id="SM00478">
    <property type="entry name" value="ENDO3c"/>
    <property type="match status" value="1"/>
</dbReference>
<dbReference type="InterPro" id="IPR011257">
    <property type="entry name" value="DNA_glycosylase"/>
</dbReference>
<dbReference type="GO" id="GO:0051539">
    <property type="term" value="F:4 iron, 4 sulfur cluster binding"/>
    <property type="evidence" value="ECO:0007669"/>
    <property type="project" value="UniProtKB-UniRule"/>
</dbReference>
<comment type="cofactor">
    <cofactor evidence="12">
        <name>[4Fe-4S] cluster</name>
        <dbReference type="ChEBI" id="CHEBI:49883"/>
    </cofactor>
    <text evidence="12">Binds 1 [4Fe-4S] cluster.</text>
</comment>
<feature type="binding site" evidence="12">
    <location>
        <position position="196"/>
    </location>
    <ligand>
        <name>[4Fe-4S] cluster</name>
        <dbReference type="ChEBI" id="CHEBI:49883"/>
    </ligand>
</feature>
<dbReference type="PIRSF" id="PIRSF001435">
    <property type="entry name" value="Nth"/>
    <property type="match status" value="1"/>
</dbReference>
<reference evidence="14 15" key="1">
    <citation type="journal article" date="2018" name="Nat. Biotechnol.">
        <title>A standardized bacterial taxonomy based on genome phylogeny substantially revises the tree of life.</title>
        <authorList>
            <person name="Parks D.H."/>
            <person name="Chuvochina M."/>
            <person name="Waite D.W."/>
            <person name="Rinke C."/>
            <person name="Skarshewski A."/>
            <person name="Chaumeil P.A."/>
            <person name="Hugenholtz P."/>
        </authorList>
    </citation>
    <scope>NUCLEOTIDE SEQUENCE [LARGE SCALE GENOMIC DNA]</scope>
    <source>
        <strain evidence="14">UBA11306</strain>
    </source>
</reference>
<dbReference type="EC" id="4.2.99.18" evidence="12"/>
<proteinExistence type="inferred from homology"/>
<dbReference type="FunFam" id="1.10.340.30:FF:000001">
    <property type="entry name" value="Endonuclease III"/>
    <property type="match status" value="1"/>
</dbReference>
<evidence type="ECO:0000256" key="3">
    <source>
        <dbReference type="ARBA" id="ARBA00022723"/>
    </source>
</evidence>
<evidence type="ECO:0000256" key="10">
    <source>
        <dbReference type="ARBA" id="ARBA00023239"/>
    </source>
</evidence>
<keyword evidence="2 12" id="KW-0004">4Fe-4S</keyword>
<dbReference type="Gene3D" id="1.10.1670.10">
    <property type="entry name" value="Helix-hairpin-Helix base-excision DNA repair enzymes (C-terminal)"/>
    <property type="match status" value="1"/>
</dbReference>
<organism evidence="14 15">
    <name type="scientific">Bavariicoccus seileri</name>
    <dbReference type="NCBI Taxonomy" id="549685"/>
    <lineage>
        <taxon>Bacteria</taxon>
        <taxon>Bacillati</taxon>
        <taxon>Bacillota</taxon>
        <taxon>Bacilli</taxon>
        <taxon>Lactobacillales</taxon>
        <taxon>Enterococcaceae</taxon>
        <taxon>Bavariicoccus</taxon>
    </lineage>
</organism>
<evidence type="ECO:0000313" key="14">
    <source>
        <dbReference type="EMBL" id="HCS94045.1"/>
    </source>
</evidence>
<dbReference type="STRING" id="1121105.GCA_000421665_00599"/>
<comment type="function">
    <text evidence="12">DNA repair enzyme that has both DNA N-glycosylase activity and AP-lyase activity. The DNA N-glycosylase activity releases various damaged pyrimidines from DNA by cleaving the N-glycosidic bond, leaving an AP (apurinic/apyrimidinic) site. The AP-lyase activity cleaves the phosphodiester bond 3' to the AP site by a beta-elimination, leaving a 3'-terminal unsaturated sugar and a product with a terminal 5'-phosphate.</text>
</comment>
<evidence type="ECO:0000256" key="11">
    <source>
        <dbReference type="ARBA" id="ARBA00023295"/>
    </source>
</evidence>
<evidence type="ECO:0000256" key="12">
    <source>
        <dbReference type="HAMAP-Rule" id="MF_00942"/>
    </source>
</evidence>
<evidence type="ECO:0000256" key="1">
    <source>
        <dbReference type="ARBA" id="ARBA00008343"/>
    </source>
</evidence>
<comment type="caution">
    <text evidence="14">The sequence shown here is derived from an EMBL/GenBank/DDBJ whole genome shotgun (WGS) entry which is preliminary data.</text>
</comment>
<evidence type="ECO:0000259" key="13">
    <source>
        <dbReference type="SMART" id="SM00478"/>
    </source>
</evidence>
<dbReference type="GO" id="GO:0003677">
    <property type="term" value="F:DNA binding"/>
    <property type="evidence" value="ECO:0007669"/>
    <property type="project" value="UniProtKB-UniRule"/>
</dbReference>
<dbReference type="Pfam" id="PF00730">
    <property type="entry name" value="HhH-GPD"/>
    <property type="match status" value="1"/>
</dbReference>
<keyword evidence="9 12" id="KW-0234">DNA repair</keyword>
<evidence type="ECO:0000256" key="8">
    <source>
        <dbReference type="ARBA" id="ARBA00023125"/>
    </source>
</evidence>
<dbReference type="Gene3D" id="1.10.340.30">
    <property type="entry name" value="Hypothetical protein, domain 2"/>
    <property type="match status" value="1"/>
</dbReference>
<keyword evidence="5 12" id="KW-0378">Hydrolase</keyword>
<comment type="similarity">
    <text evidence="1 12">Belongs to the Nth/MutY family.</text>
</comment>
<evidence type="ECO:0000256" key="6">
    <source>
        <dbReference type="ARBA" id="ARBA00023004"/>
    </source>
</evidence>
<evidence type="ECO:0000256" key="9">
    <source>
        <dbReference type="ARBA" id="ARBA00023204"/>
    </source>
</evidence>
<keyword evidence="6 12" id="KW-0408">Iron</keyword>
<dbReference type="SUPFAM" id="SSF48150">
    <property type="entry name" value="DNA-glycosylase"/>
    <property type="match status" value="1"/>
</dbReference>